<keyword evidence="3" id="KW-0808">Transferase</keyword>
<keyword evidence="4 7" id="KW-0547">Nucleotide-binding</keyword>
<dbReference type="PROSITE" id="PS00108">
    <property type="entry name" value="PROTEIN_KINASE_ST"/>
    <property type="match status" value="1"/>
</dbReference>
<sequence>MLVGVKRTLNIEEVVKIPRLDLCESSNWFLDSLKFVKTLGQGGFGVVSHFSSRLNNKEYAVKQLNHHMDPLMKYKEHTLLRLANNNKFITKLYGSFNVEGSVLLVMEYLPGGTLSKYIHQAGRFAEEEARFYAAEIICGLEYLHKKRIVHRDLKPDNLLLDAKGHVRLSDFGLSDVFFGQDKFREVSGTVPYMAPEMLFRVPYDEAIDWWSFGITLYEMLTGQRPFENDSDNKLIEFILYAVPPQPGYLTYEAKDCLTKLLKKNPLRRLGYKGSCNPFIRCHPFFRSIDWEMAEEMELIPPPNKVAISQSSQSSAANDYVSGFSDLLDDL</sequence>
<dbReference type="SUPFAM" id="SSF56112">
    <property type="entry name" value="Protein kinase-like (PK-like)"/>
    <property type="match status" value="1"/>
</dbReference>
<dbReference type="GO" id="GO:0004674">
    <property type="term" value="F:protein serine/threonine kinase activity"/>
    <property type="evidence" value="ECO:0007669"/>
    <property type="project" value="UniProtKB-KW"/>
</dbReference>
<evidence type="ECO:0000313" key="10">
    <source>
        <dbReference type="EMBL" id="KAJ7382687.1"/>
    </source>
</evidence>
<dbReference type="Gene3D" id="1.10.510.10">
    <property type="entry name" value="Transferase(Phosphotransferase) domain 1"/>
    <property type="match status" value="1"/>
</dbReference>
<keyword evidence="2" id="KW-0597">Phosphoprotein</keyword>
<dbReference type="AlphaFoldDB" id="A0A9W9ZJ64"/>
<keyword evidence="5" id="KW-0418">Kinase</keyword>
<dbReference type="PANTHER" id="PTHR24351">
    <property type="entry name" value="RIBOSOMAL PROTEIN S6 KINASE"/>
    <property type="match status" value="1"/>
</dbReference>
<accession>A0A9W9ZJ64</accession>
<evidence type="ECO:0000256" key="8">
    <source>
        <dbReference type="RuleBase" id="RU000304"/>
    </source>
</evidence>
<evidence type="ECO:0000256" key="3">
    <source>
        <dbReference type="ARBA" id="ARBA00022679"/>
    </source>
</evidence>
<keyword evidence="1 8" id="KW-0723">Serine/threonine-protein kinase</keyword>
<feature type="binding site" evidence="7">
    <location>
        <position position="62"/>
    </location>
    <ligand>
        <name>ATP</name>
        <dbReference type="ChEBI" id="CHEBI:30616"/>
    </ligand>
</feature>
<evidence type="ECO:0000313" key="11">
    <source>
        <dbReference type="Proteomes" id="UP001163046"/>
    </source>
</evidence>
<organism evidence="10 11">
    <name type="scientific">Desmophyllum pertusum</name>
    <dbReference type="NCBI Taxonomy" id="174260"/>
    <lineage>
        <taxon>Eukaryota</taxon>
        <taxon>Metazoa</taxon>
        <taxon>Cnidaria</taxon>
        <taxon>Anthozoa</taxon>
        <taxon>Hexacorallia</taxon>
        <taxon>Scleractinia</taxon>
        <taxon>Caryophylliina</taxon>
        <taxon>Caryophylliidae</taxon>
        <taxon>Desmophyllum</taxon>
    </lineage>
</organism>
<dbReference type="Proteomes" id="UP001163046">
    <property type="component" value="Unassembled WGS sequence"/>
</dbReference>
<comment type="similarity">
    <text evidence="8">Belongs to the protein kinase superfamily.</text>
</comment>
<keyword evidence="11" id="KW-1185">Reference proteome</keyword>
<evidence type="ECO:0000256" key="1">
    <source>
        <dbReference type="ARBA" id="ARBA00022527"/>
    </source>
</evidence>
<evidence type="ECO:0000256" key="7">
    <source>
        <dbReference type="PROSITE-ProRule" id="PRU10141"/>
    </source>
</evidence>
<protein>
    <recommendedName>
        <fullName evidence="9">Protein kinase domain-containing protein</fullName>
    </recommendedName>
</protein>
<dbReference type="InterPro" id="IPR011009">
    <property type="entry name" value="Kinase-like_dom_sf"/>
</dbReference>
<evidence type="ECO:0000259" key="9">
    <source>
        <dbReference type="PROSITE" id="PS50011"/>
    </source>
</evidence>
<dbReference type="InterPro" id="IPR000719">
    <property type="entry name" value="Prot_kinase_dom"/>
</dbReference>
<dbReference type="OrthoDB" id="63267at2759"/>
<evidence type="ECO:0000256" key="4">
    <source>
        <dbReference type="ARBA" id="ARBA00022741"/>
    </source>
</evidence>
<dbReference type="EMBL" id="MU825917">
    <property type="protein sequence ID" value="KAJ7382687.1"/>
    <property type="molecule type" value="Genomic_DNA"/>
</dbReference>
<dbReference type="FunFam" id="1.10.510.10:FF:000210">
    <property type="entry name" value="Non-specific serine/threonine protein kinase"/>
    <property type="match status" value="1"/>
</dbReference>
<keyword evidence="6 7" id="KW-0067">ATP-binding</keyword>
<dbReference type="InterPro" id="IPR017441">
    <property type="entry name" value="Protein_kinase_ATP_BS"/>
</dbReference>
<gene>
    <name evidence="10" type="ORF">OS493_033479</name>
</gene>
<feature type="domain" description="Protein kinase" evidence="9">
    <location>
        <begin position="33"/>
        <end position="285"/>
    </location>
</feature>
<dbReference type="Pfam" id="PF00069">
    <property type="entry name" value="Pkinase"/>
    <property type="match status" value="1"/>
</dbReference>
<dbReference type="InterPro" id="IPR008271">
    <property type="entry name" value="Ser/Thr_kinase_AS"/>
</dbReference>
<evidence type="ECO:0000256" key="6">
    <source>
        <dbReference type="ARBA" id="ARBA00022840"/>
    </source>
</evidence>
<dbReference type="GO" id="GO:0005524">
    <property type="term" value="F:ATP binding"/>
    <property type="evidence" value="ECO:0007669"/>
    <property type="project" value="UniProtKB-UniRule"/>
</dbReference>
<evidence type="ECO:0000256" key="5">
    <source>
        <dbReference type="ARBA" id="ARBA00022777"/>
    </source>
</evidence>
<name>A0A9W9ZJ64_9CNID</name>
<proteinExistence type="inferred from homology"/>
<comment type="caution">
    <text evidence="10">The sequence shown here is derived from an EMBL/GenBank/DDBJ whole genome shotgun (WGS) entry which is preliminary data.</text>
</comment>
<dbReference type="PROSITE" id="PS00107">
    <property type="entry name" value="PROTEIN_KINASE_ATP"/>
    <property type="match status" value="1"/>
</dbReference>
<evidence type="ECO:0000256" key="2">
    <source>
        <dbReference type="ARBA" id="ARBA00022553"/>
    </source>
</evidence>
<dbReference type="PROSITE" id="PS50011">
    <property type="entry name" value="PROTEIN_KINASE_DOM"/>
    <property type="match status" value="1"/>
</dbReference>
<dbReference type="SMART" id="SM00220">
    <property type="entry name" value="S_TKc"/>
    <property type="match status" value="1"/>
</dbReference>
<dbReference type="Gene3D" id="3.30.200.20">
    <property type="entry name" value="Phosphorylase Kinase, domain 1"/>
    <property type="match status" value="1"/>
</dbReference>
<reference evidence="10" key="1">
    <citation type="submission" date="2023-01" db="EMBL/GenBank/DDBJ databases">
        <title>Genome assembly of the deep-sea coral Lophelia pertusa.</title>
        <authorList>
            <person name="Herrera S."/>
            <person name="Cordes E."/>
        </authorList>
    </citation>
    <scope>NUCLEOTIDE SEQUENCE</scope>
    <source>
        <strain evidence="10">USNM1676648</strain>
        <tissue evidence="10">Polyp</tissue>
    </source>
</reference>